<reference evidence="1 2" key="1">
    <citation type="submission" date="2020-02" db="EMBL/GenBank/DDBJ databases">
        <title>complete genome sequence of Rhodobacteraceae bacterium.</title>
        <authorList>
            <person name="Park J."/>
            <person name="Kim Y.-S."/>
            <person name="Kim K.-H."/>
        </authorList>
    </citation>
    <scope>NUCLEOTIDE SEQUENCE [LARGE SCALE GENOMIC DNA]</scope>
    <source>
        <strain evidence="1 2">RR4-56</strain>
    </source>
</reference>
<gene>
    <name evidence="1" type="ORF">G5B40_05050</name>
</gene>
<evidence type="ECO:0000313" key="1">
    <source>
        <dbReference type="EMBL" id="QIE54870.1"/>
    </source>
</evidence>
<accession>A0A7L5BSY2</accession>
<dbReference type="EMBL" id="CP049056">
    <property type="protein sequence ID" value="QIE54870.1"/>
    <property type="molecule type" value="Genomic_DNA"/>
</dbReference>
<dbReference type="KEGG" id="hdh:G5B40_05050"/>
<name>A0A7L5BSY2_9RHOB</name>
<sequence length="131" mass="13830">MSADPPEVEAAFAAFPDMARGRLRAARSAIAEEARALDLGPLIASLKWGQPSYVAPGGCGTPIRLGVVRDGTPALFVHCGTTLIDEYRHIAGEGARTEGRRAALIGREGAAPLRPLIRAALTYKSRRKAAP</sequence>
<protein>
    <submittedName>
        <fullName evidence="1">DUF1801 domain-containing protein</fullName>
    </submittedName>
</protein>
<proteinExistence type="predicted"/>
<dbReference type="AlphaFoldDB" id="A0A7L5BSY2"/>
<dbReference type="RefSeq" id="WP_165095854.1">
    <property type="nucleotide sequence ID" value="NZ_CP049056.1"/>
</dbReference>
<organism evidence="1 2">
    <name type="scientific">Pikeienuella piscinae</name>
    <dbReference type="NCBI Taxonomy" id="2748098"/>
    <lineage>
        <taxon>Bacteria</taxon>
        <taxon>Pseudomonadati</taxon>
        <taxon>Pseudomonadota</taxon>
        <taxon>Alphaproteobacteria</taxon>
        <taxon>Rhodobacterales</taxon>
        <taxon>Paracoccaceae</taxon>
        <taxon>Pikeienuella</taxon>
    </lineage>
</organism>
<dbReference type="Proteomes" id="UP000503336">
    <property type="component" value="Chromosome"/>
</dbReference>
<keyword evidence="2" id="KW-1185">Reference proteome</keyword>
<evidence type="ECO:0000313" key="2">
    <source>
        <dbReference type="Proteomes" id="UP000503336"/>
    </source>
</evidence>